<dbReference type="EMBL" id="UYWW01004210">
    <property type="protein sequence ID" value="VDM13346.1"/>
    <property type="molecule type" value="Genomic_DNA"/>
</dbReference>
<dbReference type="InterPro" id="IPR013783">
    <property type="entry name" value="Ig-like_fold"/>
</dbReference>
<dbReference type="AlphaFoldDB" id="A0A3P7E1Q8"/>
<evidence type="ECO:0000313" key="3">
    <source>
        <dbReference type="Proteomes" id="UP000270924"/>
    </source>
</evidence>
<keyword evidence="3" id="KW-1185">Reference proteome</keyword>
<reference evidence="2 3" key="1">
    <citation type="submission" date="2018-11" db="EMBL/GenBank/DDBJ databases">
        <authorList>
            <consortium name="Pathogen Informatics"/>
        </authorList>
    </citation>
    <scope>NUCLEOTIDE SEQUENCE [LARGE SCALE GENOMIC DNA]</scope>
</reference>
<accession>A0A3P7E1Q8</accession>
<feature type="non-terminal residue" evidence="2">
    <location>
        <position position="1"/>
    </location>
</feature>
<dbReference type="InParanoid" id="A0A3P7E1Q8"/>
<dbReference type="SUPFAM" id="SSF49265">
    <property type="entry name" value="Fibronectin type III"/>
    <property type="match status" value="1"/>
</dbReference>
<dbReference type="Pfam" id="PF00041">
    <property type="entry name" value="fn3"/>
    <property type="match status" value="1"/>
</dbReference>
<evidence type="ECO:0000259" key="1">
    <source>
        <dbReference type="PROSITE" id="PS50853"/>
    </source>
</evidence>
<organism evidence="2 3">
    <name type="scientific">Wuchereria bancrofti</name>
    <dbReference type="NCBI Taxonomy" id="6293"/>
    <lineage>
        <taxon>Eukaryota</taxon>
        <taxon>Metazoa</taxon>
        <taxon>Ecdysozoa</taxon>
        <taxon>Nematoda</taxon>
        <taxon>Chromadorea</taxon>
        <taxon>Rhabditida</taxon>
        <taxon>Spirurina</taxon>
        <taxon>Spiruromorpha</taxon>
        <taxon>Filarioidea</taxon>
        <taxon>Onchocercidae</taxon>
        <taxon>Wuchereria</taxon>
    </lineage>
</organism>
<dbReference type="OrthoDB" id="10253954at2759"/>
<gene>
    <name evidence="2" type="ORF">WBA_LOCUS6732</name>
</gene>
<name>A0A3P7E1Q8_WUCBA</name>
<proteinExistence type="predicted"/>
<feature type="domain" description="Fibronectin type-III" evidence="1">
    <location>
        <begin position="66"/>
        <end position="159"/>
    </location>
</feature>
<dbReference type="Proteomes" id="UP000270924">
    <property type="component" value="Unassembled WGS sequence"/>
</dbReference>
<dbReference type="PROSITE" id="PS50853">
    <property type="entry name" value="FN3"/>
    <property type="match status" value="1"/>
</dbReference>
<sequence length="189" mass="21481">QNPWNIYWSDNPSKPFETWNLIPSNGRPLDRIAIPEMEPGAKYHMVIEQPSAGIKTPVFDIMTPKPASDIRVGTDINGETVLDFKPAFATEPIKKYIIKYWPDGNPSAVMYMETPVNITDKIVLDGLQPEIDYNFMVTAKFDDGDNLASESTKIRTPSKGVSLFFFLKCFSYVRSSKNVKRFKFNGCRN</sequence>
<dbReference type="InterPro" id="IPR003961">
    <property type="entry name" value="FN3_dom"/>
</dbReference>
<dbReference type="Gene3D" id="2.60.40.10">
    <property type="entry name" value="Immunoglobulins"/>
    <property type="match status" value="1"/>
</dbReference>
<dbReference type="CDD" id="cd00063">
    <property type="entry name" value="FN3"/>
    <property type="match status" value="1"/>
</dbReference>
<evidence type="ECO:0000313" key="2">
    <source>
        <dbReference type="EMBL" id="VDM13346.1"/>
    </source>
</evidence>
<protein>
    <recommendedName>
        <fullName evidence="1">Fibronectin type-III domain-containing protein</fullName>
    </recommendedName>
</protein>
<dbReference type="InterPro" id="IPR036116">
    <property type="entry name" value="FN3_sf"/>
</dbReference>